<evidence type="ECO:0000313" key="3">
    <source>
        <dbReference type="Proteomes" id="UP001148125"/>
    </source>
</evidence>
<feature type="transmembrane region" description="Helical" evidence="1">
    <location>
        <begin position="113"/>
        <end position="132"/>
    </location>
</feature>
<dbReference type="PANTHER" id="PTHR37308">
    <property type="entry name" value="INTEGRAL MEMBRANE PROTEIN"/>
    <property type="match status" value="1"/>
</dbReference>
<feature type="transmembrane region" description="Helical" evidence="1">
    <location>
        <begin position="12"/>
        <end position="34"/>
    </location>
</feature>
<dbReference type="InterPro" id="IPR007163">
    <property type="entry name" value="VCA0040-like"/>
</dbReference>
<evidence type="ECO:0000313" key="2">
    <source>
        <dbReference type="EMBL" id="MDE5415027.1"/>
    </source>
</evidence>
<feature type="transmembrane region" description="Helical" evidence="1">
    <location>
        <begin position="189"/>
        <end position="207"/>
    </location>
</feature>
<proteinExistence type="predicted"/>
<accession>A0ABT5VHU4</accession>
<keyword evidence="1" id="KW-0812">Transmembrane</keyword>
<feature type="transmembrane region" description="Helical" evidence="1">
    <location>
        <begin position="219"/>
        <end position="240"/>
    </location>
</feature>
<feature type="transmembrane region" description="Helical" evidence="1">
    <location>
        <begin position="163"/>
        <end position="183"/>
    </location>
</feature>
<feature type="transmembrane region" description="Helical" evidence="1">
    <location>
        <begin position="246"/>
        <end position="266"/>
    </location>
</feature>
<keyword evidence="1" id="KW-1133">Transmembrane helix</keyword>
<keyword evidence="3" id="KW-1185">Reference proteome</keyword>
<gene>
    <name evidence="2" type="ORF">N7Z68_16820</name>
</gene>
<dbReference type="RefSeq" id="WP_275119633.1">
    <property type="nucleotide sequence ID" value="NZ_JAOTPO010000012.1"/>
</dbReference>
<dbReference type="Proteomes" id="UP001148125">
    <property type="component" value="Unassembled WGS sequence"/>
</dbReference>
<feature type="transmembrane region" description="Helical" evidence="1">
    <location>
        <begin position="55"/>
        <end position="78"/>
    </location>
</feature>
<comment type="caution">
    <text evidence="2">The sequence shown here is derived from an EMBL/GenBank/DDBJ whole genome shotgun (WGS) entry which is preliminary data.</text>
</comment>
<evidence type="ECO:0000256" key="1">
    <source>
        <dbReference type="SAM" id="Phobius"/>
    </source>
</evidence>
<name>A0ABT5VHU4_9BACI</name>
<dbReference type="Pfam" id="PF04018">
    <property type="entry name" value="VCA0040-like"/>
    <property type="match status" value="1"/>
</dbReference>
<feature type="transmembrane region" description="Helical" evidence="1">
    <location>
        <begin position="84"/>
        <end position="101"/>
    </location>
</feature>
<dbReference type="PANTHER" id="PTHR37308:SF1">
    <property type="entry name" value="POLYPRENYL-PHOSPHATE TRANSPORTER"/>
    <property type="match status" value="1"/>
</dbReference>
<sequence length="278" mass="30447">MFEWKNIFRGMMIGISDLVPGVSGGTIAVILGIYDRLIAAISGFFSKKWKDYLGFLIPLAIGAILAVFLLSRLIKWLLEFYPQPTYFFFLGLIGGIIPYLFSKIDYKNTFKPAHYLVLVVSSIAIGSTTFFVERESHTIIETVTASSGLVFFFSGWIASMAMLLPGISGSFVLLLLGVYHSVIHAVAELNLLIILIVGAGVGVGLIVSSKIIRFLLKTLPVFTYAFIIGMVIGSIVVIFPGIENNIMLLIVSVVTFIAGFFVATFFGKMETNRNGKLS</sequence>
<protein>
    <submittedName>
        <fullName evidence="2">DUF368 domain-containing protein</fullName>
    </submittedName>
</protein>
<organism evidence="2 3">
    <name type="scientific">Alkalihalobacterium chitinilyticum</name>
    <dbReference type="NCBI Taxonomy" id="2980103"/>
    <lineage>
        <taxon>Bacteria</taxon>
        <taxon>Bacillati</taxon>
        <taxon>Bacillota</taxon>
        <taxon>Bacilli</taxon>
        <taxon>Bacillales</taxon>
        <taxon>Bacillaceae</taxon>
        <taxon>Alkalihalobacterium</taxon>
    </lineage>
</organism>
<keyword evidence="1" id="KW-0472">Membrane</keyword>
<reference evidence="2" key="1">
    <citation type="submission" date="2024-05" db="EMBL/GenBank/DDBJ databases">
        <title>Alkalihalobacillus sp. strain MEB203 novel alkaliphilic bacterium from Lonar Lake, India.</title>
        <authorList>
            <person name="Joshi A."/>
            <person name="Thite S."/>
            <person name="Mengade P."/>
        </authorList>
    </citation>
    <scope>NUCLEOTIDE SEQUENCE</scope>
    <source>
        <strain evidence="2">MEB 203</strain>
    </source>
</reference>
<dbReference type="EMBL" id="JAOTPO010000012">
    <property type="protein sequence ID" value="MDE5415027.1"/>
    <property type="molecule type" value="Genomic_DNA"/>
</dbReference>